<dbReference type="AlphaFoldDB" id="A0A061B4W4"/>
<proteinExistence type="predicted"/>
<evidence type="ECO:0000256" key="1">
    <source>
        <dbReference type="SAM" id="MobiDB-lite"/>
    </source>
</evidence>
<feature type="region of interest" description="Disordered" evidence="1">
    <location>
        <begin position="24"/>
        <end position="52"/>
    </location>
</feature>
<protein>
    <submittedName>
        <fullName evidence="2">RHTO0S07e03158g1_1</fullName>
    </submittedName>
</protein>
<accession>A0A061B4W4</accession>
<dbReference type="EMBL" id="LK052942">
    <property type="protein sequence ID" value="CDR42709.1"/>
    <property type="molecule type" value="Genomic_DNA"/>
</dbReference>
<dbReference type="OrthoDB" id="10659686at2759"/>
<sequence length="182" mass="19066">MGPSCAEGLGAHCTGLEAAAAAGAEAGRDDDWTGMPGKSALRPQCSRAQESSPTLNMCQPMLGSPTSGSFDGVRTASSHNIRPDFHAANLATSFSLRRSLARSFAPTLHTPRIALTLPYSSPHRALLDALAGASPKPLRGTPFSLPPRFHSQNRLASTQTGSPSTRHPLLDSTTSTELRHGV</sequence>
<feature type="region of interest" description="Disordered" evidence="1">
    <location>
        <begin position="138"/>
        <end position="182"/>
    </location>
</feature>
<gene>
    <name evidence="2" type="ORF">RHTO0S_07e03158g</name>
</gene>
<organism evidence="2">
    <name type="scientific">Rhodotorula toruloides</name>
    <name type="common">Yeast</name>
    <name type="synonym">Rhodosporidium toruloides</name>
    <dbReference type="NCBI Taxonomy" id="5286"/>
    <lineage>
        <taxon>Eukaryota</taxon>
        <taxon>Fungi</taxon>
        <taxon>Dikarya</taxon>
        <taxon>Basidiomycota</taxon>
        <taxon>Pucciniomycotina</taxon>
        <taxon>Microbotryomycetes</taxon>
        <taxon>Sporidiobolales</taxon>
        <taxon>Sporidiobolaceae</taxon>
        <taxon>Rhodotorula</taxon>
    </lineage>
</organism>
<feature type="compositionally biased region" description="Polar residues" evidence="1">
    <location>
        <begin position="150"/>
        <end position="176"/>
    </location>
</feature>
<reference evidence="2" key="1">
    <citation type="journal article" date="2014" name="Genome Announc.">
        <title>Draft genome sequence of Rhodosporidium toruloides CECT1137, an oleaginous yeast of biotechnological interest.</title>
        <authorList>
            <person name="Morin N."/>
            <person name="Calcas X."/>
            <person name="Devillers H."/>
            <person name="Durrens P."/>
            <person name="Sherman D.J."/>
            <person name="Nicaud J.-M."/>
            <person name="Neuveglise C."/>
        </authorList>
    </citation>
    <scope>NUCLEOTIDE SEQUENCE</scope>
    <source>
        <strain evidence="2">CECT1137</strain>
    </source>
</reference>
<evidence type="ECO:0000313" key="2">
    <source>
        <dbReference type="EMBL" id="CDR42709.1"/>
    </source>
</evidence>
<name>A0A061B4W4_RHOTO</name>